<reference evidence="1 2" key="3">
    <citation type="submission" date="2021-02" db="EMBL/GenBank/DDBJ databases">
        <authorList>
            <person name="Merkel A.Y."/>
        </authorList>
    </citation>
    <scope>NUCLEOTIDE SEQUENCE [LARGE SCALE GENOMIC DNA]</scope>
    <source>
        <strain evidence="1 2">T05b</strain>
    </source>
</reference>
<gene>
    <name evidence="1" type="ORF">JWV37_05800</name>
</gene>
<dbReference type="PANTHER" id="PTHR41791:SF1">
    <property type="entry name" value="SSL7039 PROTEIN"/>
    <property type="match status" value="1"/>
</dbReference>
<protein>
    <submittedName>
        <fullName evidence="1">Type II toxin-antitoxin system RelE/ParE family toxin</fullName>
    </submittedName>
</protein>
<dbReference type="Proteomes" id="UP000703590">
    <property type="component" value="Unassembled WGS sequence"/>
</dbReference>
<evidence type="ECO:0000313" key="1">
    <source>
        <dbReference type="EMBL" id="MBN2964284.1"/>
    </source>
</evidence>
<name>A0ABS2WSY9_9BACT</name>
<comment type="caution">
    <text evidence="1">The sequence shown here is derived from an EMBL/GenBank/DDBJ whole genome shotgun (WGS) entry which is preliminary data.</text>
</comment>
<reference evidence="2" key="2">
    <citation type="submission" date="2021-02" db="EMBL/GenBank/DDBJ databases">
        <title>Sulfurospirillum tamanensis sp. nov.</title>
        <authorList>
            <person name="Merkel A.Y."/>
        </authorList>
    </citation>
    <scope>NUCLEOTIDE SEQUENCE [LARGE SCALE GENOMIC DNA]</scope>
    <source>
        <strain evidence="2">T05b</strain>
    </source>
</reference>
<dbReference type="PIRSF" id="PIRSF028744">
    <property type="entry name" value="Addict_mod_HI1419"/>
    <property type="match status" value="1"/>
</dbReference>
<keyword evidence="2" id="KW-1185">Reference proteome</keyword>
<dbReference type="NCBIfam" id="TIGR02683">
    <property type="entry name" value="upstrm_HI1419"/>
    <property type="match status" value="1"/>
</dbReference>
<evidence type="ECO:0000313" key="2">
    <source>
        <dbReference type="Proteomes" id="UP000703590"/>
    </source>
</evidence>
<dbReference type="EMBL" id="JAFHKK010000010">
    <property type="protein sequence ID" value="MBN2964284.1"/>
    <property type="molecule type" value="Genomic_DNA"/>
</dbReference>
<accession>A0ABS2WSY9</accession>
<reference evidence="1 2" key="1">
    <citation type="submission" date="2021-02" db="EMBL/GenBank/DDBJ databases">
        <title>Sulfurospirillum tamanensis sp. nov.</title>
        <authorList>
            <person name="Frolova A."/>
            <person name="Merkel A."/>
            <person name="Slobodkin A."/>
        </authorList>
    </citation>
    <scope>NUCLEOTIDE SEQUENCE [LARGE SCALE GENOMIC DNA]</scope>
    <source>
        <strain evidence="1 2">T05b</strain>
    </source>
</reference>
<feature type="non-terminal residue" evidence="1">
    <location>
        <position position="1"/>
    </location>
</feature>
<organism evidence="1 2">
    <name type="scientific">Sulfurospirillum tamanense</name>
    <dbReference type="NCBI Taxonomy" id="2813362"/>
    <lineage>
        <taxon>Bacteria</taxon>
        <taxon>Pseudomonadati</taxon>
        <taxon>Campylobacterota</taxon>
        <taxon>Epsilonproteobacteria</taxon>
        <taxon>Campylobacterales</taxon>
        <taxon>Sulfurospirillaceae</taxon>
        <taxon>Sulfurospirillum</taxon>
    </lineage>
</organism>
<dbReference type="PANTHER" id="PTHR41791">
    <property type="entry name" value="SSL7039 PROTEIN"/>
    <property type="match status" value="1"/>
</dbReference>
<dbReference type="InterPro" id="IPR014056">
    <property type="entry name" value="TypeIITA-like_toxin_pred"/>
</dbReference>
<dbReference type="InterPro" id="IPR009241">
    <property type="entry name" value="HigB-like"/>
</dbReference>
<dbReference type="Pfam" id="PF05973">
    <property type="entry name" value="Gp49"/>
    <property type="match status" value="1"/>
</dbReference>
<sequence length="56" mass="6184">KPVGEGVSEARVDLGPGYRLYYFIRGKTIVIVLHGGSKAHQQKDIDKAKALAKEFK</sequence>
<proteinExistence type="predicted"/>